<sequence length="78" mass="9383">MKNFCTCEDPSDLHDAIQLTQRDQKDCNRKPASLLRKVWITCSNRKDFSFRFTVTLNSLRRISRETTWFYFCCYATLF</sequence>
<gene>
    <name evidence="1" type="ORF">CLOSTMETH_03616</name>
</gene>
<comment type="caution">
    <text evidence="1">The sequence shown here is derived from an EMBL/GenBank/DDBJ whole genome shotgun (WGS) entry which is preliminary data.</text>
</comment>
<name>C0EIC0_9FIRM</name>
<dbReference type="HOGENOM" id="CLU_2615807_0_0_9"/>
<organism evidence="1 2">
    <name type="scientific">[Clostridium] methylpentosum DSM 5476</name>
    <dbReference type="NCBI Taxonomy" id="537013"/>
    <lineage>
        <taxon>Bacteria</taxon>
        <taxon>Bacillati</taxon>
        <taxon>Bacillota</taxon>
        <taxon>Clostridia</taxon>
        <taxon>Eubacteriales</taxon>
        <taxon>Oscillospiraceae</taxon>
        <taxon>Oscillospiraceae incertae sedis</taxon>
    </lineage>
</organism>
<dbReference type="EMBL" id="ACEC01000126">
    <property type="protein sequence ID" value="EEG28717.1"/>
    <property type="molecule type" value="Genomic_DNA"/>
</dbReference>
<keyword evidence="2" id="KW-1185">Reference proteome</keyword>
<proteinExistence type="predicted"/>
<dbReference type="Proteomes" id="UP000003340">
    <property type="component" value="Unassembled WGS sequence"/>
</dbReference>
<evidence type="ECO:0000313" key="2">
    <source>
        <dbReference type="Proteomes" id="UP000003340"/>
    </source>
</evidence>
<evidence type="ECO:0000313" key="1">
    <source>
        <dbReference type="EMBL" id="EEG28717.1"/>
    </source>
</evidence>
<protein>
    <submittedName>
        <fullName evidence="1">Uncharacterized protein</fullName>
    </submittedName>
</protein>
<reference evidence="1 2" key="1">
    <citation type="submission" date="2009-01" db="EMBL/GenBank/DDBJ databases">
        <authorList>
            <person name="Fulton L."/>
            <person name="Clifton S."/>
            <person name="Fulton B."/>
            <person name="Xu J."/>
            <person name="Minx P."/>
            <person name="Pepin K.H."/>
            <person name="Johnson M."/>
            <person name="Bhonagiri V."/>
            <person name="Nash W.E."/>
            <person name="Mardis E.R."/>
            <person name="Wilson R.K."/>
        </authorList>
    </citation>
    <scope>NUCLEOTIDE SEQUENCE [LARGE SCALE GENOMIC DNA]</scope>
    <source>
        <strain evidence="1 2">DSM 5476</strain>
    </source>
</reference>
<accession>C0EIC0</accession>
<reference evidence="1 2" key="2">
    <citation type="submission" date="2009-02" db="EMBL/GenBank/DDBJ databases">
        <title>Draft genome sequence of Clostridium methylpentosum (DSM 5476).</title>
        <authorList>
            <person name="Sudarsanam P."/>
            <person name="Ley R."/>
            <person name="Guruge J."/>
            <person name="Turnbaugh P.J."/>
            <person name="Mahowald M."/>
            <person name="Liep D."/>
            <person name="Gordon J."/>
        </authorList>
    </citation>
    <scope>NUCLEOTIDE SEQUENCE [LARGE SCALE GENOMIC DNA]</scope>
    <source>
        <strain evidence="1 2">DSM 5476</strain>
    </source>
</reference>
<dbReference type="STRING" id="537013.CLOSTMETH_03616"/>
<dbReference type="AlphaFoldDB" id="C0EIC0"/>